<keyword evidence="4" id="KW-1185">Reference proteome</keyword>
<feature type="region of interest" description="Disordered" evidence="1">
    <location>
        <begin position="1"/>
        <end position="30"/>
    </location>
</feature>
<keyword evidence="2" id="KW-0472">Membrane</keyword>
<dbReference type="RefSeq" id="WP_166290696.1">
    <property type="nucleotide sequence ID" value="NZ_CP049863.1"/>
</dbReference>
<evidence type="ECO:0000313" key="4">
    <source>
        <dbReference type="Proteomes" id="UP000502677"/>
    </source>
</evidence>
<feature type="compositionally biased region" description="Acidic residues" evidence="1">
    <location>
        <begin position="1"/>
        <end position="11"/>
    </location>
</feature>
<feature type="transmembrane region" description="Helical" evidence="2">
    <location>
        <begin position="152"/>
        <end position="177"/>
    </location>
</feature>
<keyword evidence="2" id="KW-1133">Transmembrane helix</keyword>
<proteinExistence type="predicted"/>
<evidence type="ECO:0000313" key="3">
    <source>
        <dbReference type="EMBL" id="QIK63044.1"/>
    </source>
</evidence>
<dbReference type="Proteomes" id="UP000502677">
    <property type="component" value="Chromosome"/>
</dbReference>
<evidence type="ECO:0000256" key="2">
    <source>
        <dbReference type="SAM" id="Phobius"/>
    </source>
</evidence>
<name>A0A6G7XEM5_9MICO</name>
<accession>A0A6G7XEM5</accession>
<dbReference type="AlphaFoldDB" id="A0A6G7XEM5"/>
<sequence length="178" mass="18422">MSGDEGQEVDETVVVPGNPSGDETVVVSPPVVEDSTAVVATPRRPAVGLPVEEPAVEIPKDLANLMFKPPLDPHRRVRESPFPQTEHTLPKSGVRQGMPVVYGAKAETAVDVSGDGAALDARIGPPPAGAYIVPAQREGLPSIAKQNRRFRLLALGGGAVVAIVVGAGLWGVSLLAFG</sequence>
<evidence type="ECO:0000256" key="1">
    <source>
        <dbReference type="SAM" id="MobiDB-lite"/>
    </source>
</evidence>
<protein>
    <submittedName>
        <fullName evidence="3">Uncharacterized protein</fullName>
    </submittedName>
</protein>
<gene>
    <name evidence="3" type="ORF">G7068_07410</name>
</gene>
<dbReference type="KEGG" id="lvi:G7068_07410"/>
<organism evidence="3 4">
    <name type="scientific">Leucobacter viscericola</name>
    <dbReference type="NCBI Taxonomy" id="2714935"/>
    <lineage>
        <taxon>Bacteria</taxon>
        <taxon>Bacillati</taxon>
        <taxon>Actinomycetota</taxon>
        <taxon>Actinomycetes</taxon>
        <taxon>Micrococcales</taxon>
        <taxon>Microbacteriaceae</taxon>
        <taxon>Leucobacter</taxon>
    </lineage>
</organism>
<reference evidence="3 4" key="1">
    <citation type="submission" date="2020-03" db="EMBL/GenBank/DDBJ databases">
        <title>Leucobacter sp. nov., isolated from beetles.</title>
        <authorList>
            <person name="Hyun D.-W."/>
            <person name="Bae J.-W."/>
        </authorList>
    </citation>
    <scope>NUCLEOTIDE SEQUENCE [LARGE SCALE GENOMIC DNA]</scope>
    <source>
        <strain evidence="3 4">HDW9C</strain>
    </source>
</reference>
<keyword evidence="2" id="KW-0812">Transmembrane</keyword>
<dbReference type="EMBL" id="CP049863">
    <property type="protein sequence ID" value="QIK63044.1"/>
    <property type="molecule type" value="Genomic_DNA"/>
</dbReference>